<keyword evidence="3" id="KW-0460">Magnesium</keyword>
<dbReference type="Gene3D" id="3.20.20.60">
    <property type="entry name" value="Phosphoenolpyruvate-binding domains"/>
    <property type="match status" value="1"/>
</dbReference>
<comment type="cofactor">
    <cofactor evidence="1">
        <name>Mg(2+)</name>
        <dbReference type="ChEBI" id="CHEBI:18420"/>
    </cofactor>
</comment>
<dbReference type="Pfam" id="PF15617">
    <property type="entry name" value="C-C_Bond_Lyase"/>
    <property type="match status" value="1"/>
</dbReference>
<keyword evidence="4" id="KW-0456">Lyase</keyword>
<dbReference type="GO" id="GO:0016829">
    <property type="term" value="F:lyase activity"/>
    <property type="evidence" value="ECO:0007669"/>
    <property type="project" value="UniProtKB-KW"/>
</dbReference>
<gene>
    <name evidence="4" type="ORF">P0Y55_03020</name>
</gene>
<dbReference type="PANTHER" id="PTHR32308">
    <property type="entry name" value="LYASE BETA SUBUNIT, PUTATIVE (AFU_ORTHOLOGUE AFUA_4G13030)-RELATED"/>
    <property type="match status" value="1"/>
</dbReference>
<dbReference type="EMBL" id="CP119317">
    <property type="protein sequence ID" value="WEK55069.1"/>
    <property type="molecule type" value="Genomic_DNA"/>
</dbReference>
<keyword evidence="2" id="KW-0479">Metal-binding</keyword>
<dbReference type="PANTHER" id="PTHR32308:SF10">
    <property type="entry name" value="CITRATE LYASE SUBUNIT BETA"/>
    <property type="match status" value="1"/>
</dbReference>
<accession>A0AA95EYD6</accession>
<dbReference type="Proteomes" id="UP001178662">
    <property type="component" value="Chromosome"/>
</dbReference>
<dbReference type="AlphaFoldDB" id="A0AA95EYD6"/>
<dbReference type="GO" id="GO:0000287">
    <property type="term" value="F:magnesium ion binding"/>
    <property type="evidence" value="ECO:0007669"/>
    <property type="project" value="TreeGrafter"/>
</dbReference>
<evidence type="ECO:0000313" key="5">
    <source>
        <dbReference type="Proteomes" id="UP001178662"/>
    </source>
</evidence>
<evidence type="ECO:0000313" key="4">
    <source>
        <dbReference type="EMBL" id="WEK55069.1"/>
    </source>
</evidence>
<reference evidence="4" key="1">
    <citation type="submission" date="2023-03" db="EMBL/GenBank/DDBJ databases">
        <title>Andean soil-derived lignocellulolytic bacterial consortium as a source of novel taxa and putative plastic-active enzymes.</title>
        <authorList>
            <person name="Diaz-Garcia L."/>
            <person name="Chuvochina M."/>
            <person name="Feuerriegel G."/>
            <person name="Bunk B."/>
            <person name="Sproer C."/>
            <person name="Streit W.R."/>
            <person name="Rodriguez L.M."/>
            <person name="Overmann J."/>
            <person name="Jimenez D.J."/>
        </authorList>
    </citation>
    <scope>NUCLEOTIDE SEQUENCE</scope>
    <source>
        <strain evidence="4">MAG 2441</strain>
    </source>
</reference>
<dbReference type="InterPro" id="IPR015813">
    <property type="entry name" value="Pyrv/PenolPyrv_kinase-like_dom"/>
</dbReference>
<name>A0AA95EYD6_9BACL</name>
<dbReference type="GO" id="GO:0006107">
    <property type="term" value="P:oxaloacetate metabolic process"/>
    <property type="evidence" value="ECO:0007669"/>
    <property type="project" value="TreeGrafter"/>
</dbReference>
<organism evidence="4 5">
    <name type="scientific">Candidatus Cohnella colombiensis</name>
    <dbReference type="NCBI Taxonomy" id="3121368"/>
    <lineage>
        <taxon>Bacteria</taxon>
        <taxon>Bacillati</taxon>
        <taxon>Bacillota</taxon>
        <taxon>Bacilli</taxon>
        <taxon>Bacillales</taxon>
        <taxon>Paenibacillaceae</taxon>
        <taxon>Cohnella</taxon>
    </lineage>
</organism>
<sequence>MRYFNYLSGEQSDQVFYRAPMPFDNTSDHRTLAYAIGAALYCPATKLTIAEDIITHRHEGLTTLVLDLEDAIGDQQVDTAEHVLKKQLEQLSVALEQGRLSKEDLPLLFIRVRSPEQLVRIMDRLDEQLLLLTGFVFPKFSPYNGPLYFEVLASYNRKKSAIQPKLYGLPILETDKVIFKETRVDTLLGIRAILDQNEPYVLNVRIGATDFSSMFGLRRSPDMTIYDIAPIRDCIADIINVFGRMQDSYVISGPVWEYFSNRERVLKPQLRQTLFEQSLGRDGRRLRMNYITNYVDGLIREVMLDKENGIVGKTIIHPSHIKPVQSLLAVSHEEFVDASSIMASNDGQLGVMKSQYANKMNEIKPHLNWAKRIISRANIYGVLNEQQHFISLLPEHEHAYV</sequence>
<proteinExistence type="predicted"/>
<protein>
    <submittedName>
        <fullName evidence="4">HpcH/HpaI aldolase/citrate lyase family protein</fullName>
    </submittedName>
</protein>
<evidence type="ECO:0000256" key="1">
    <source>
        <dbReference type="ARBA" id="ARBA00001946"/>
    </source>
</evidence>
<dbReference type="InterPro" id="IPR039480">
    <property type="entry name" value="C-C_Bond_Lyase-like"/>
</dbReference>
<dbReference type="InterPro" id="IPR040442">
    <property type="entry name" value="Pyrv_kinase-like_dom_sf"/>
</dbReference>
<dbReference type="SUPFAM" id="SSF51621">
    <property type="entry name" value="Phosphoenolpyruvate/pyruvate domain"/>
    <property type="match status" value="1"/>
</dbReference>
<keyword evidence="5" id="KW-1185">Reference proteome</keyword>
<evidence type="ECO:0000256" key="2">
    <source>
        <dbReference type="ARBA" id="ARBA00022723"/>
    </source>
</evidence>
<evidence type="ECO:0000256" key="3">
    <source>
        <dbReference type="ARBA" id="ARBA00022842"/>
    </source>
</evidence>